<dbReference type="KEGG" id="kphy:AOZ06_40120"/>
<dbReference type="EMBL" id="CP012752">
    <property type="protein sequence ID" value="ALG12247.1"/>
    <property type="molecule type" value="Genomic_DNA"/>
</dbReference>
<accession>A0A0N7F4S5</accession>
<organism evidence="2 3">
    <name type="scientific">Kibdelosporangium phytohabitans</name>
    <dbReference type="NCBI Taxonomy" id="860235"/>
    <lineage>
        <taxon>Bacteria</taxon>
        <taxon>Bacillati</taxon>
        <taxon>Actinomycetota</taxon>
        <taxon>Actinomycetes</taxon>
        <taxon>Pseudonocardiales</taxon>
        <taxon>Pseudonocardiaceae</taxon>
        <taxon>Kibdelosporangium</taxon>
    </lineage>
</organism>
<evidence type="ECO:0000256" key="1">
    <source>
        <dbReference type="SAM" id="MobiDB-lite"/>
    </source>
</evidence>
<keyword evidence="3" id="KW-1185">Reference proteome</keyword>
<proteinExistence type="predicted"/>
<dbReference type="AlphaFoldDB" id="A0A0N7F4S5"/>
<dbReference type="Proteomes" id="UP000063699">
    <property type="component" value="Chromosome"/>
</dbReference>
<protein>
    <submittedName>
        <fullName evidence="2">Uncharacterized protein</fullName>
    </submittedName>
</protein>
<feature type="region of interest" description="Disordered" evidence="1">
    <location>
        <begin position="126"/>
        <end position="145"/>
    </location>
</feature>
<name>A0A0N7F4S5_9PSEU</name>
<reference evidence="2 3" key="1">
    <citation type="submission" date="2015-07" db="EMBL/GenBank/DDBJ databases">
        <title>Genome sequencing of Kibdelosporangium phytohabitans.</title>
        <authorList>
            <person name="Qin S."/>
            <person name="Xing K."/>
        </authorList>
    </citation>
    <scope>NUCLEOTIDE SEQUENCE [LARGE SCALE GENOMIC DNA]</scope>
    <source>
        <strain evidence="2 3">KLBMP1111</strain>
    </source>
</reference>
<dbReference type="STRING" id="860235.AOZ06_40120"/>
<evidence type="ECO:0000313" key="2">
    <source>
        <dbReference type="EMBL" id="ALG12247.1"/>
    </source>
</evidence>
<gene>
    <name evidence="2" type="ORF">AOZ06_40120</name>
</gene>
<sequence length="178" mass="19929">MTLNTYTAWINETDQRATTLLIVRRHTGDSRLTVEVQSPNVVRGGRATKDQICFASAQTQVLLAQDQQSHVECEFRMTLAHLIEDRDSMHHRRLRADRADHDPTRQAAGVLSGQTLKPAHRLYHHASVRQDGRPGGGDGGRTACTGDQLDTEVTFQRAQLTAQCRLTHVQPRGRLAEM</sequence>
<evidence type="ECO:0000313" key="3">
    <source>
        <dbReference type="Proteomes" id="UP000063699"/>
    </source>
</evidence>